<dbReference type="InterPro" id="IPR028994">
    <property type="entry name" value="Integrin_alpha_N"/>
</dbReference>
<dbReference type="InterPro" id="IPR000413">
    <property type="entry name" value="Integrin_alpha"/>
</dbReference>
<keyword evidence="11" id="KW-0325">Glycoprotein</keyword>
<evidence type="ECO:0000256" key="7">
    <source>
        <dbReference type="ARBA" id="ARBA00022889"/>
    </source>
</evidence>
<sequence length="848" mass="94538">MQGQRHIFLLTYMVALAIPLSLAFNIDMTNPDVYTGEKKDFFGYKVLQFKSGSDKGKHILENPTAGASPDATKVLVIITDGDPSDGNRDGIIEQYDKKSIIRFVIGVKDAKMDKFKNIASEPTDKYAFKIENYNGLTGILQEFQKKIFKMEGSKVDRAGDLTDEMSQSGFSAVYHNDTLILGSVGSKSWRGSLQVIHGKTEIQIEDPLMQNDSYMGYSVSVGNADNAPLYFTGAPRFEHTGQVVFFRHDGEKWAVAQRLDGDQIGSYFGAELCSVDIDSDGNTDFLLVGAPLFYQHQEKREGLVYVYTLTDETQLKTGLNVTAPAMGRFGTAISSLADLNGDGLQDIAVGAPLEDDDRGAVYIFLGHRHTGIGSTFSQRIMGQEVEPGLRFFGQAINGGIDLGEDGLPDIVIGSQGAAVVLRSRPVFDIMARLSFLPEEISTDFVDKKDEHSPMVNLTVCFEMLEKTKSKGGAMSSGLNITYMLNVDPMRQAYRGFFGADKKDRNLTSTYNLSDNETCFIYPIYMPKNVKDTLSPISIKLNFSQVNSESSSVVLDADSRKQAVVEKTRPTLHSCQDTGALDKTVCDVSLPVYRSRSSATFKTSFYILTEYEWNDTISMTITGRSDNSNITSNNSLTKIIPVQFEIKMAVTVREDTTTYLNFTADDAAPKRVDIIYKIDNPGLRGFPVNVSLFFPTKLEHNFEMKDYQVTVPQHCPPGEHCKTIACDTFILDKASATEFMLSGLVQFKDLKKQAESIAFLKRYTGDSREVKFKSFIRVKYDRRRYVLESRKQETEVRVESIILPNRLLIILTGVGVGLLLLIIITLIMFKVREDFLFNLHITELTSGCE</sequence>
<dbReference type="GO" id="GO:0007160">
    <property type="term" value="P:cell-matrix adhesion"/>
    <property type="evidence" value="ECO:0007669"/>
    <property type="project" value="TreeGrafter"/>
</dbReference>
<gene>
    <name evidence="15" type="ORF">F2P81_010748</name>
</gene>
<dbReference type="GO" id="GO:0046872">
    <property type="term" value="F:metal ion binding"/>
    <property type="evidence" value="ECO:0007669"/>
    <property type="project" value="UniProtKB-KW"/>
</dbReference>
<feature type="transmembrane region" description="Helical" evidence="13">
    <location>
        <begin position="806"/>
        <end position="828"/>
    </location>
</feature>
<keyword evidence="6" id="KW-0106">Calcium</keyword>
<dbReference type="Pfam" id="PF08441">
    <property type="entry name" value="Integrin_A_Ig_1"/>
    <property type="match status" value="1"/>
</dbReference>
<dbReference type="PROSITE" id="PS51470">
    <property type="entry name" value="FG_GAP"/>
    <property type="match status" value="3"/>
</dbReference>
<evidence type="ECO:0000256" key="5">
    <source>
        <dbReference type="ARBA" id="ARBA00022737"/>
    </source>
</evidence>
<dbReference type="Gene3D" id="2.130.10.130">
    <property type="entry name" value="Integrin alpha, N-terminal"/>
    <property type="match status" value="1"/>
</dbReference>
<dbReference type="GO" id="GO:0009897">
    <property type="term" value="C:external side of plasma membrane"/>
    <property type="evidence" value="ECO:0007669"/>
    <property type="project" value="TreeGrafter"/>
</dbReference>
<dbReference type="Proteomes" id="UP000438429">
    <property type="component" value="Unassembled WGS sequence"/>
</dbReference>
<dbReference type="Pfam" id="PF01839">
    <property type="entry name" value="FG-GAP"/>
    <property type="match status" value="2"/>
</dbReference>
<keyword evidence="10 13" id="KW-0675">Receptor</keyword>
<dbReference type="GO" id="GO:0007229">
    <property type="term" value="P:integrin-mediated signaling pathway"/>
    <property type="evidence" value="ECO:0007669"/>
    <property type="project" value="UniProtKB-KW"/>
</dbReference>
<evidence type="ECO:0000256" key="1">
    <source>
        <dbReference type="ARBA" id="ARBA00004479"/>
    </source>
</evidence>
<keyword evidence="3" id="KW-0479">Metal-binding</keyword>
<accession>A0A6A4T3S5</accession>
<dbReference type="SMART" id="SM00191">
    <property type="entry name" value="Int_alpha"/>
    <property type="match status" value="4"/>
</dbReference>
<dbReference type="EMBL" id="VEVO01000009">
    <property type="protein sequence ID" value="KAF0037874.1"/>
    <property type="molecule type" value="Genomic_DNA"/>
</dbReference>
<dbReference type="SUPFAM" id="SSF69318">
    <property type="entry name" value="Integrin alpha N-terminal domain"/>
    <property type="match status" value="1"/>
</dbReference>
<keyword evidence="5" id="KW-0677">Repeat</keyword>
<evidence type="ECO:0000256" key="12">
    <source>
        <dbReference type="PROSITE-ProRule" id="PRU00803"/>
    </source>
</evidence>
<proteinExistence type="inferred from homology"/>
<feature type="repeat" description="FG-GAP" evidence="12">
    <location>
        <begin position="254"/>
        <end position="316"/>
    </location>
</feature>
<dbReference type="SUPFAM" id="SSF69179">
    <property type="entry name" value="Integrin domains"/>
    <property type="match status" value="1"/>
</dbReference>
<dbReference type="Gene3D" id="2.60.40.1460">
    <property type="entry name" value="Integrin domains. Chain A, domain 2"/>
    <property type="match status" value="1"/>
</dbReference>
<dbReference type="PROSITE" id="PS50234">
    <property type="entry name" value="VWFA"/>
    <property type="match status" value="1"/>
</dbReference>
<dbReference type="PRINTS" id="PR01185">
    <property type="entry name" value="INTEGRINA"/>
</dbReference>
<keyword evidence="4 13" id="KW-0732">Signal</keyword>
<evidence type="ECO:0000313" key="16">
    <source>
        <dbReference type="Proteomes" id="UP000438429"/>
    </source>
</evidence>
<reference evidence="15 16" key="1">
    <citation type="submission" date="2019-06" db="EMBL/GenBank/DDBJ databases">
        <title>Draft genomes of female and male turbot (Scophthalmus maximus).</title>
        <authorList>
            <person name="Xu H."/>
            <person name="Xu X.-W."/>
            <person name="Shao C."/>
            <person name="Chen S."/>
        </authorList>
    </citation>
    <scope>NUCLEOTIDE SEQUENCE [LARGE SCALE GENOMIC DNA]</scope>
    <source>
        <strain evidence="15">Ysfricsl-2016a</strain>
        <tissue evidence="15">Blood</tissue>
    </source>
</reference>
<dbReference type="Pfam" id="PF00092">
    <property type="entry name" value="VWA"/>
    <property type="match status" value="1"/>
</dbReference>
<dbReference type="GO" id="GO:0005178">
    <property type="term" value="F:integrin binding"/>
    <property type="evidence" value="ECO:0007669"/>
    <property type="project" value="TreeGrafter"/>
</dbReference>
<dbReference type="AlphaFoldDB" id="A0A6A4T3S5"/>
<dbReference type="Pfam" id="PF21520">
    <property type="entry name" value="ITGAX-like_Ig_3"/>
    <property type="match status" value="1"/>
</dbReference>
<comment type="subcellular location">
    <subcellularLocation>
        <location evidence="1 13">Membrane</location>
        <topology evidence="1 13">Single-pass type I membrane protein</topology>
    </subcellularLocation>
</comment>
<dbReference type="PANTHER" id="PTHR23220:SF84">
    <property type="entry name" value="INTEGRIN ALPHA-L"/>
    <property type="match status" value="1"/>
</dbReference>
<feature type="signal peptide" evidence="13">
    <location>
        <begin position="1"/>
        <end position="23"/>
    </location>
</feature>
<dbReference type="InterPro" id="IPR013649">
    <property type="entry name" value="Integrin_alpha_Ig-like_1"/>
</dbReference>
<feature type="domain" description="VWFA" evidence="14">
    <location>
        <begin position="57"/>
        <end position="147"/>
    </location>
</feature>
<evidence type="ECO:0000256" key="11">
    <source>
        <dbReference type="ARBA" id="ARBA00023180"/>
    </source>
</evidence>
<evidence type="ECO:0000256" key="3">
    <source>
        <dbReference type="ARBA" id="ARBA00022723"/>
    </source>
</evidence>
<evidence type="ECO:0000256" key="4">
    <source>
        <dbReference type="ARBA" id="ARBA00022729"/>
    </source>
</evidence>
<dbReference type="InterPro" id="IPR002035">
    <property type="entry name" value="VWF_A"/>
</dbReference>
<evidence type="ECO:0000256" key="2">
    <source>
        <dbReference type="ARBA" id="ARBA00008054"/>
    </source>
</evidence>
<keyword evidence="7 13" id="KW-0130">Cell adhesion</keyword>
<protein>
    <recommendedName>
        <fullName evidence="14">VWFA domain-containing protein</fullName>
    </recommendedName>
</protein>
<feature type="repeat" description="FG-GAP" evidence="12">
    <location>
        <begin position="378"/>
        <end position="438"/>
    </location>
</feature>
<evidence type="ECO:0000256" key="13">
    <source>
        <dbReference type="RuleBase" id="RU003762"/>
    </source>
</evidence>
<keyword evidence="9 13" id="KW-0472">Membrane</keyword>
<dbReference type="InterPro" id="IPR013517">
    <property type="entry name" value="FG-GAP"/>
</dbReference>
<keyword evidence="13" id="KW-1133">Transmembrane helix</keyword>
<dbReference type="GO" id="GO:0098609">
    <property type="term" value="P:cell-cell adhesion"/>
    <property type="evidence" value="ECO:0007669"/>
    <property type="project" value="TreeGrafter"/>
</dbReference>
<dbReference type="InterPro" id="IPR032695">
    <property type="entry name" value="Integrin_dom_sf"/>
</dbReference>
<comment type="similarity">
    <text evidence="2 13">Belongs to the integrin alpha chain family.</text>
</comment>
<dbReference type="PANTHER" id="PTHR23220">
    <property type="entry name" value="INTEGRIN ALPHA"/>
    <property type="match status" value="1"/>
</dbReference>
<evidence type="ECO:0000259" key="14">
    <source>
        <dbReference type="PROSITE" id="PS50234"/>
    </source>
</evidence>
<name>A0A6A4T3S5_SCOMX</name>
<dbReference type="InterPro" id="IPR048633">
    <property type="entry name" value="ITGAX-like_Ig_3"/>
</dbReference>
<evidence type="ECO:0000256" key="10">
    <source>
        <dbReference type="ARBA" id="ARBA00023170"/>
    </source>
</evidence>
<dbReference type="GO" id="GO:0008305">
    <property type="term" value="C:integrin complex"/>
    <property type="evidence" value="ECO:0007669"/>
    <property type="project" value="InterPro"/>
</dbReference>
<evidence type="ECO:0000256" key="8">
    <source>
        <dbReference type="ARBA" id="ARBA00023037"/>
    </source>
</evidence>
<evidence type="ECO:0000313" key="15">
    <source>
        <dbReference type="EMBL" id="KAF0037874.1"/>
    </source>
</evidence>
<organism evidence="15 16">
    <name type="scientific">Scophthalmus maximus</name>
    <name type="common">Turbot</name>
    <name type="synonym">Psetta maxima</name>
    <dbReference type="NCBI Taxonomy" id="52904"/>
    <lineage>
        <taxon>Eukaryota</taxon>
        <taxon>Metazoa</taxon>
        <taxon>Chordata</taxon>
        <taxon>Craniata</taxon>
        <taxon>Vertebrata</taxon>
        <taxon>Euteleostomi</taxon>
        <taxon>Actinopterygii</taxon>
        <taxon>Neopterygii</taxon>
        <taxon>Teleostei</taxon>
        <taxon>Neoteleostei</taxon>
        <taxon>Acanthomorphata</taxon>
        <taxon>Carangaria</taxon>
        <taxon>Pleuronectiformes</taxon>
        <taxon>Pleuronectoidei</taxon>
        <taxon>Scophthalmidae</taxon>
        <taxon>Scophthalmus</taxon>
    </lineage>
</organism>
<feature type="chain" id="PRO_5025716260" description="VWFA domain-containing protein" evidence="13">
    <location>
        <begin position="24"/>
        <end position="848"/>
    </location>
</feature>
<dbReference type="Gene3D" id="2.60.40.1530">
    <property type="entry name" value="ntegrin, alpha v. Chain A, domain 4"/>
    <property type="match status" value="1"/>
</dbReference>
<keyword evidence="8 13" id="KW-0401">Integrin</keyword>
<dbReference type="GO" id="GO:0033627">
    <property type="term" value="P:cell adhesion mediated by integrin"/>
    <property type="evidence" value="ECO:0007669"/>
    <property type="project" value="TreeGrafter"/>
</dbReference>
<feature type="repeat" description="FG-GAP" evidence="12">
    <location>
        <begin position="317"/>
        <end position="371"/>
    </location>
</feature>
<evidence type="ECO:0000256" key="9">
    <source>
        <dbReference type="ARBA" id="ARBA00023136"/>
    </source>
</evidence>
<dbReference type="InterPro" id="IPR013519">
    <property type="entry name" value="Int_alpha_beta-p"/>
</dbReference>
<evidence type="ECO:0000256" key="6">
    <source>
        <dbReference type="ARBA" id="ARBA00022837"/>
    </source>
</evidence>
<keyword evidence="13" id="KW-0812">Transmembrane</keyword>
<comment type="caution">
    <text evidence="15">The sequence shown here is derived from an EMBL/GenBank/DDBJ whole genome shotgun (WGS) entry which is preliminary data.</text>
</comment>